<reference evidence="3 4" key="1">
    <citation type="submission" date="2011-09" db="EMBL/GenBank/DDBJ databases">
        <title>The draft genome of Treponema saccharophilum DSM 2985.</title>
        <authorList>
            <consortium name="US DOE Joint Genome Institute (JGI-PGF)"/>
            <person name="Lucas S."/>
            <person name="Copeland A."/>
            <person name="Lapidus A."/>
            <person name="Glavina del Rio T."/>
            <person name="Dalin E."/>
            <person name="Tice H."/>
            <person name="Bruce D."/>
            <person name="Goodwin L."/>
            <person name="Pitluck S."/>
            <person name="Peters L."/>
            <person name="Kyrpides N."/>
            <person name="Mavromatis K."/>
            <person name="Ivanova N."/>
            <person name="Markowitz V."/>
            <person name="Cheng J.-F."/>
            <person name="Hugenholtz P."/>
            <person name="Woyke T."/>
            <person name="Wu D."/>
            <person name="Gronow S."/>
            <person name="Wellnitz S."/>
            <person name="Brambilla E."/>
            <person name="Klenk H.-P."/>
            <person name="Eisen J.A."/>
        </authorList>
    </citation>
    <scope>NUCLEOTIDE SEQUENCE [LARGE SCALE GENOMIC DNA]</scope>
    <source>
        <strain evidence="3 4">DSM 2985</strain>
    </source>
</reference>
<sequence>MRKILLVIDMQNDFIDGSLGTKEAEAIVGNVEAKIRKYDRKDVFATRDTHHAGYLSTQEGKNLPVEHCIRGTAGWAIRDSIATLIDGGNVIDKPTFGSTALAEKVKAIAEENGGEIEVELCGLCTDICVVSNALLIKAAVPEIPITVDSSCCAGVTPAKHEAALETMRSCQIRVI</sequence>
<feature type="domain" description="Isochorismatase-like" evidence="2">
    <location>
        <begin position="4"/>
        <end position="174"/>
    </location>
</feature>
<dbReference type="PANTHER" id="PTHR43540">
    <property type="entry name" value="PEROXYUREIDOACRYLATE/UREIDOACRYLATE AMIDOHYDROLASE-RELATED"/>
    <property type="match status" value="1"/>
</dbReference>
<protein>
    <submittedName>
        <fullName evidence="3">Isochorismatase hydrolase</fullName>
    </submittedName>
</protein>
<accession>H7EMY1</accession>
<dbReference type="Pfam" id="PF00857">
    <property type="entry name" value="Isochorismatase"/>
    <property type="match status" value="1"/>
</dbReference>
<dbReference type="Proteomes" id="UP000003571">
    <property type="component" value="Unassembled WGS sequence"/>
</dbReference>
<dbReference type="InterPro" id="IPR036380">
    <property type="entry name" value="Isochorismatase-like_sf"/>
</dbReference>
<name>H7EMY1_9SPIR</name>
<gene>
    <name evidence="3" type="ORF">TresaDRAFT_0870</name>
</gene>
<proteinExistence type="predicted"/>
<dbReference type="GO" id="GO:0016787">
    <property type="term" value="F:hydrolase activity"/>
    <property type="evidence" value="ECO:0007669"/>
    <property type="project" value="UniProtKB-KW"/>
</dbReference>
<dbReference type="AlphaFoldDB" id="H7EMY1"/>
<keyword evidence="1 3" id="KW-0378">Hydrolase</keyword>
<dbReference type="PATRIC" id="fig|907348.3.peg.2286"/>
<keyword evidence="4" id="KW-1185">Reference proteome</keyword>
<dbReference type="Gene3D" id="3.40.50.850">
    <property type="entry name" value="Isochorismatase-like"/>
    <property type="match status" value="1"/>
</dbReference>
<dbReference type="OrthoDB" id="9796485at2"/>
<evidence type="ECO:0000313" key="3">
    <source>
        <dbReference type="EMBL" id="EIC01045.1"/>
    </source>
</evidence>
<evidence type="ECO:0000313" key="4">
    <source>
        <dbReference type="Proteomes" id="UP000003571"/>
    </source>
</evidence>
<evidence type="ECO:0000259" key="2">
    <source>
        <dbReference type="Pfam" id="PF00857"/>
    </source>
</evidence>
<organism evidence="3 4">
    <name type="scientific">Treponema saccharophilum DSM 2985</name>
    <dbReference type="NCBI Taxonomy" id="907348"/>
    <lineage>
        <taxon>Bacteria</taxon>
        <taxon>Pseudomonadati</taxon>
        <taxon>Spirochaetota</taxon>
        <taxon>Spirochaetia</taxon>
        <taxon>Spirochaetales</taxon>
        <taxon>Treponemataceae</taxon>
        <taxon>Treponema</taxon>
    </lineage>
</organism>
<dbReference type="STRING" id="907348.TresaDRAFT_0870"/>
<dbReference type="CDD" id="cd00431">
    <property type="entry name" value="cysteine_hydrolases"/>
    <property type="match status" value="1"/>
</dbReference>
<dbReference type="SUPFAM" id="SSF52499">
    <property type="entry name" value="Isochorismatase-like hydrolases"/>
    <property type="match status" value="1"/>
</dbReference>
<dbReference type="RefSeq" id="WP_002705777.1">
    <property type="nucleotide sequence ID" value="NZ_AGRW01000052.1"/>
</dbReference>
<evidence type="ECO:0000256" key="1">
    <source>
        <dbReference type="ARBA" id="ARBA00022801"/>
    </source>
</evidence>
<comment type="caution">
    <text evidence="3">The sequence shown here is derived from an EMBL/GenBank/DDBJ whole genome shotgun (WGS) entry which is preliminary data.</text>
</comment>
<dbReference type="EMBL" id="AGRW01000052">
    <property type="protein sequence ID" value="EIC01045.1"/>
    <property type="molecule type" value="Genomic_DNA"/>
</dbReference>
<dbReference type="eggNOG" id="COG1335">
    <property type="taxonomic scope" value="Bacteria"/>
</dbReference>
<dbReference type="InterPro" id="IPR000868">
    <property type="entry name" value="Isochorismatase-like_dom"/>
</dbReference>
<dbReference type="InterPro" id="IPR050272">
    <property type="entry name" value="Isochorismatase-like_hydrls"/>
</dbReference>